<feature type="compositionally biased region" description="Polar residues" evidence="18">
    <location>
        <begin position="1141"/>
        <end position="1160"/>
    </location>
</feature>
<feature type="domain" description="Fibronectin type-III" evidence="21">
    <location>
        <begin position="408"/>
        <end position="501"/>
    </location>
</feature>
<organism evidence="22 23">
    <name type="scientific">Dicentrarchus labrax</name>
    <name type="common">European seabass</name>
    <name type="synonym">Morone labrax</name>
    <dbReference type="NCBI Taxonomy" id="13489"/>
    <lineage>
        <taxon>Eukaryota</taxon>
        <taxon>Metazoa</taxon>
        <taxon>Chordata</taxon>
        <taxon>Craniata</taxon>
        <taxon>Vertebrata</taxon>
        <taxon>Euteleostomi</taxon>
        <taxon>Actinopterygii</taxon>
        <taxon>Neopterygii</taxon>
        <taxon>Teleostei</taxon>
        <taxon>Neoteleostei</taxon>
        <taxon>Acanthomorphata</taxon>
        <taxon>Eupercaria</taxon>
        <taxon>Moronidae</taxon>
        <taxon>Dicentrarchus</taxon>
    </lineage>
</organism>
<dbReference type="CDD" id="cd05722">
    <property type="entry name" value="IgI_1_Neogenin_like"/>
    <property type="match status" value="1"/>
</dbReference>
<sequence length="1426" mass="156256">PAKIFVLPPPGSAAQPFSPFWFTVEPQDTLAIRGNSALLNCSAHSDSATTARIEWKKDGTFMSLGSDERRHILPDGSLFFNHVVHSKHNKPDEGTYQCVVTIDNLGSISSRTARLSVAGMPRFASQPSPATVHQGNSHVVPCEVNSDLVPFTRWEKDRQPLELSARLVQLPSGALVISNASEADAGLYRCLVENVGPSKSSDEAQLQIVPETGEDRKLEFLVQPVSVTKVVGASVLLPCAATGYPVPHIRWMFGDKLLEESEGRVELLGGGSIQISNLTEEDAGIYTCMADNANATIEAQAQLTLQVPPQFAKRPANIYAHESMDIVFECEVSGSPAPTVKWVKNGDAVIPSDYFKIIKEHNLQVLGLVKSDEGFYQCLAENDAGNIQSSAQLIILDHASPAGPTPSGPRDVVASLVSTRFIKLTWRPPAEPHGDELTYSVFYSQEGTSRERVVNTSRPGEMQVTIQNLMPDTKYRFRVVAHNSNGQGESSAALKVATQAEVQVPGPAPNLQAVSNMPTSVSLSWDKPVTGNGEILTYKLYYTDKGVGTEQDVDVDSQSYTMTGLKKNTEYSFRVVANNKHGPGVSTEDIVVRTLSDGQVFFSPSNITFPPQSIMLQWQPPPLSGQNGEITGYKIRYRKGSRRSEAAETTGGTQLFKLIDGLERGTEYAFRVSAMTVNGTGPATEWTTAETFESDLDESRVPDQPSSLHVRPLVNSIVVSWTPPENQDIVVRGYTIGYGIGSPHAQTIKVDYKQRYYTIENLDPSSHYVITLKAFNNVGEGIPVYESAITRPQSDPIDPDVDLYEIFHASYTPVPDPSPMMPPVGVQASVLSHDTIKVTWADNSLPKNQKITDNRFYTVRWKTNIPANTKVKMANTTSLNHMVTGLKPNTLYEFSVMVTKGRRLSTWSMTAQGTTFETIPSSSPKDVTVVSKENKPRTIIVNWQPPSEANGKITGYIIYYSTDVNAEVHDWVIEPVVGNRLTHQIQELTLDTTYYFKIQARNSKGMGPMSEAVHFRTPKTESSDKMANDQGKIPLHTLSFTADSAPRNTENHILVIVIIVSVGAFTIIVVVVGAFLCTRRTTSHQKKKRAASKSSNGSHKYKGNSKDLKPPDLWIHHERLELKPMDKSPDPNPVMTETPIPRTSQDITPADSTLDSNPHLQQRRNSYRGHESEDSMSTLAGRRGMRPKMMMPFDAQPPQPVISAHPIHSLDNHHHHYHMGSLASPTRSYLYHQGSGHPRPHACATPISHLDRVDSTESVRNTPSSEPLPPATASSQVSCPSEIMADPEGSYHGSTTTEEEPSYSSNLPPHRSAHPHAHAHPLKSFAVPAIPATSHPSYESPALPSTPLLAQTGPPSHPHVVKTASIGTLGRTRTPMIVTVPNAPDVPETSKMLEDVDSSYEPDELTEEMAHLEGLMKDLNAITTAP</sequence>
<dbReference type="GO" id="GO:0005886">
    <property type="term" value="C:plasma membrane"/>
    <property type="evidence" value="ECO:0007669"/>
    <property type="project" value="UniProtKB-SubCell"/>
</dbReference>
<feature type="domain" description="Fibronectin type-III" evidence="21">
    <location>
        <begin position="507"/>
        <end position="597"/>
    </location>
</feature>
<keyword evidence="8 19" id="KW-1133">Transmembrane helix</keyword>
<dbReference type="SUPFAM" id="SSF48726">
    <property type="entry name" value="Immunoglobulin"/>
    <property type="match status" value="3"/>
</dbReference>
<feature type="domain" description="Ig-like" evidence="20">
    <location>
        <begin position="121"/>
        <end position="207"/>
    </location>
</feature>
<dbReference type="PROSITE" id="PS50853">
    <property type="entry name" value="FN3"/>
    <property type="match status" value="6"/>
</dbReference>
<dbReference type="InterPro" id="IPR013098">
    <property type="entry name" value="Ig_I-set"/>
</dbReference>
<dbReference type="SMART" id="SM00060">
    <property type="entry name" value="FN3"/>
    <property type="match status" value="6"/>
</dbReference>
<dbReference type="CDD" id="cd00063">
    <property type="entry name" value="FN3"/>
    <property type="match status" value="6"/>
</dbReference>
<reference evidence="22" key="2">
    <citation type="submission" date="2025-09" db="UniProtKB">
        <authorList>
            <consortium name="Ensembl"/>
        </authorList>
    </citation>
    <scope>IDENTIFICATION</scope>
</reference>
<evidence type="ECO:0000256" key="11">
    <source>
        <dbReference type="ARBA" id="ARBA00023180"/>
    </source>
</evidence>
<dbReference type="FunFam" id="2.60.40.10:FF:000028">
    <property type="entry name" value="Neuronal cell adhesion molecule"/>
    <property type="match status" value="1"/>
</dbReference>
<evidence type="ECO:0000259" key="20">
    <source>
        <dbReference type="PROSITE" id="PS50835"/>
    </source>
</evidence>
<dbReference type="FunFam" id="2.60.40.10:FF:000216">
    <property type="entry name" value="neogenin isoform X1"/>
    <property type="match status" value="1"/>
</dbReference>
<keyword evidence="11" id="KW-0325">Glycoprotein</keyword>
<accession>A0A8C4NVJ7</accession>
<dbReference type="InterPro" id="IPR003599">
    <property type="entry name" value="Ig_sub"/>
</dbReference>
<evidence type="ECO:0000256" key="2">
    <source>
        <dbReference type="ARBA" id="ARBA00004479"/>
    </source>
</evidence>
<dbReference type="FunFam" id="2.60.40.10:FF:000273">
    <property type="entry name" value="contactin-3 isoform X1"/>
    <property type="match status" value="1"/>
</dbReference>
<dbReference type="SMART" id="SM00408">
    <property type="entry name" value="IGc2"/>
    <property type="match status" value="4"/>
</dbReference>
<evidence type="ECO:0000256" key="4">
    <source>
        <dbReference type="ARBA" id="ARBA00022475"/>
    </source>
</evidence>
<dbReference type="InterPro" id="IPR036179">
    <property type="entry name" value="Ig-like_dom_sf"/>
</dbReference>
<comment type="subcellular location">
    <subcellularLocation>
        <location evidence="1">Cell membrane</location>
    </subcellularLocation>
    <subcellularLocation>
        <location evidence="2">Membrane</location>
        <topology evidence="2">Single-pass type I membrane protein</topology>
    </subcellularLocation>
</comment>
<keyword evidence="9 19" id="KW-0472">Membrane</keyword>
<dbReference type="Proteomes" id="UP000694389">
    <property type="component" value="Unassembled WGS sequence"/>
</dbReference>
<keyword evidence="4" id="KW-1003">Cell membrane</keyword>
<feature type="domain" description="Ig-like" evidence="20">
    <location>
        <begin position="19"/>
        <end position="116"/>
    </location>
</feature>
<feature type="compositionally biased region" description="Basic residues" evidence="18">
    <location>
        <begin position="1082"/>
        <end position="1091"/>
    </location>
</feature>
<keyword evidence="12" id="KW-0393">Immunoglobulin domain</keyword>
<dbReference type="InterPro" id="IPR010560">
    <property type="entry name" value="Neogenin_C"/>
</dbReference>
<dbReference type="PRINTS" id="PR00014">
    <property type="entry name" value="FNTYPEIII"/>
</dbReference>
<feature type="region of interest" description="Disordered" evidence="18">
    <location>
        <begin position="1082"/>
        <end position="1177"/>
    </location>
</feature>
<keyword evidence="23" id="KW-1185">Reference proteome</keyword>
<proteinExistence type="inferred from homology"/>
<dbReference type="InterPro" id="IPR003961">
    <property type="entry name" value="FN3_dom"/>
</dbReference>
<dbReference type="Pfam" id="PF13895">
    <property type="entry name" value="Ig_2"/>
    <property type="match status" value="1"/>
</dbReference>
<dbReference type="FunFam" id="2.60.40.10:FF:000004">
    <property type="entry name" value="DCC isoform 1"/>
    <property type="match status" value="2"/>
</dbReference>
<dbReference type="Gene3D" id="2.60.40.10">
    <property type="entry name" value="Immunoglobulins"/>
    <property type="match status" value="10"/>
</dbReference>
<evidence type="ECO:0000256" key="1">
    <source>
        <dbReference type="ARBA" id="ARBA00004236"/>
    </source>
</evidence>
<dbReference type="Pfam" id="PF06583">
    <property type="entry name" value="Neogenin_C"/>
    <property type="match status" value="1"/>
</dbReference>
<dbReference type="Pfam" id="PF13927">
    <property type="entry name" value="Ig_3"/>
    <property type="match status" value="1"/>
</dbReference>
<feature type="domain" description="Ig-like" evidence="20">
    <location>
        <begin position="210"/>
        <end position="304"/>
    </location>
</feature>
<evidence type="ECO:0000313" key="23">
    <source>
        <dbReference type="Proteomes" id="UP000694389"/>
    </source>
</evidence>
<dbReference type="FunFam" id="2.60.40.10:FF:000189">
    <property type="entry name" value="Neogenin isoform 3"/>
    <property type="match status" value="1"/>
</dbReference>
<comment type="subunit">
    <text evidence="13">Interacts with PTPRG.</text>
</comment>
<evidence type="ECO:0000256" key="10">
    <source>
        <dbReference type="ARBA" id="ARBA00023157"/>
    </source>
</evidence>
<dbReference type="InterPro" id="IPR013783">
    <property type="entry name" value="Ig-like_fold"/>
</dbReference>
<feature type="region of interest" description="Disordered" evidence="18">
    <location>
        <begin position="1333"/>
        <end position="1358"/>
    </location>
</feature>
<feature type="region of interest" description="Disordered" evidence="18">
    <location>
        <begin position="1252"/>
        <end position="1318"/>
    </location>
</feature>
<evidence type="ECO:0000256" key="3">
    <source>
        <dbReference type="ARBA" id="ARBA00009588"/>
    </source>
</evidence>
<reference evidence="22" key="1">
    <citation type="submission" date="2025-08" db="UniProtKB">
        <authorList>
            <consortium name="Ensembl"/>
        </authorList>
    </citation>
    <scope>IDENTIFICATION</scope>
</reference>
<dbReference type="GO" id="GO:0098609">
    <property type="term" value="P:cell-cell adhesion"/>
    <property type="evidence" value="ECO:0007669"/>
    <property type="project" value="TreeGrafter"/>
</dbReference>
<feature type="domain" description="Ig-like" evidence="20">
    <location>
        <begin position="309"/>
        <end position="394"/>
    </location>
</feature>
<dbReference type="FunFam" id="2.60.40.10:FF:000101">
    <property type="entry name" value="Neogenin isoform 1"/>
    <property type="match status" value="1"/>
</dbReference>
<dbReference type="Pfam" id="PF00041">
    <property type="entry name" value="fn3"/>
    <property type="match status" value="6"/>
</dbReference>
<feature type="domain" description="Fibronectin type-III" evidence="21">
    <location>
        <begin position="822"/>
        <end position="918"/>
    </location>
</feature>
<evidence type="ECO:0000256" key="19">
    <source>
        <dbReference type="SAM" id="Phobius"/>
    </source>
</evidence>
<evidence type="ECO:0000256" key="14">
    <source>
        <dbReference type="ARBA" id="ARBA00060217"/>
    </source>
</evidence>
<dbReference type="SMART" id="SM00409">
    <property type="entry name" value="IG"/>
    <property type="match status" value="4"/>
</dbReference>
<evidence type="ECO:0000256" key="9">
    <source>
        <dbReference type="ARBA" id="ARBA00023136"/>
    </source>
</evidence>
<comment type="function">
    <text evidence="14">Contactins mediate cell surface interactions during nervous system development. Has some neurite outgrowth-promoting activity.</text>
</comment>
<evidence type="ECO:0000256" key="12">
    <source>
        <dbReference type="ARBA" id="ARBA00023319"/>
    </source>
</evidence>
<dbReference type="CDD" id="cd05723">
    <property type="entry name" value="IgI_4_Neogenin_like"/>
    <property type="match status" value="1"/>
</dbReference>
<evidence type="ECO:0000256" key="16">
    <source>
        <dbReference type="ARBA" id="ARBA00080939"/>
    </source>
</evidence>
<evidence type="ECO:0000256" key="15">
    <source>
        <dbReference type="ARBA" id="ARBA00072738"/>
    </source>
</evidence>
<dbReference type="InterPro" id="IPR036116">
    <property type="entry name" value="FN3_sf"/>
</dbReference>
<dbReference type="FunFam" id="2.60.40.10:FF:000187">
    <property type="entry name" value="neogenin isoform X2"/>
    <property type="match status" value="1"/>
</dbReference>
<evidence type="ECO:0000256" key="6">
    <source>
        <dbReference type="ARBA" id="ARBA00022729"/>
    </source>
</evidence>
<feature type="domain" description="Fibronectin type-III" evidence="21">
    <location>
        <begin position="701"/>
        <end position="794"/>
    </location>
</feature>
<dbReference type="PROSITE" id="PS50835">
    <property type="entry name" value="IG_LIKE"/>
    <property type="match status" value="4"/>
</dbReference>
<feature type="domain" description="Fibronectin type-III" evidence="21">
    <location>
        <begin position="598"/>
        <end position="694"/>
    </location>
</feature>
<dbReference type="PANTHER" id="PTHR44170:SF14">
    <property type="entry name" value="NEOGENIN"/>
    <property type="match status" value="1"/>
</dbReference>
<name>A0A8C4NVJ7_DICLA</name>
<dbReference type="FunFam" id="2.60.40.10:FF:000106">
    <property type="entry name" value="Neogenin isoform 1"/>
    <property type="match status" value="1"/>
</dbReference>
<evidence type="ECO:0000256" key="5">
    <source>
        <dbReference type="ARBA" id="ARBA00022692"/>
    </source>
</evidence>
<dbReference type="PANTHER" id="PTHR44170">
    <property type="entry name" value="PROTEIN SIDEKICK"/>
    <property type="match status" value="1"/>
</dbReference>
<feature type="transmembrane region" description="Helical" evidence="19">
    <location>
        <begin position="1053"/>
        <end position="1078"/>
    </location>
</feature>
<dbReference type="GeneTree" id="ENSGT00940000156684"/>
<feature type="domain" description="Fibronectin type-III" evidence="21">
    <location>
        <begin position="923"/>
        <end position="1020"/>
    </location>
</feature>
<dbReference type="Ensembl" id="ENSDLAT00005053849.2">
    <property type="protein sequence ID" value="ENSDLAP00005050535.2"/>
    <property type="gene ID" value="ENSDLAG00005020466.2"/>
</dbReference>
<comment type="similarity">
    <text evidence="3">Belongs to the immunoglobulin superfamily. DCC family.</text>
</comment>
<dbReference type="Pfam" id="PF07679">
    <property type="entry name" value="I-set"/>
    <property type="match status" value="2"/>
</dbReference>
<dbReference type="InterPro" id="IPR007110">
    <property type="entry name" value="Ig-like_dom"/>
</dbReference>
<evidence type="ECO:0000256" key="18">
    <source>
        <dbReference type="SAM" id="MobiDB-lite"/>
    </source>
</evidence>
<dbReference type="FunFam" id="2.60.40.10:FF:000133">
    <property type="entry name" value="Neogenin isoform 1"/>
    <property type="match status" value="1"/>
</dbReference>
<evidence type="ECO:0000256" key="8">
    <source>
        <dbReference type="ARBA" id="ARBA00022989"/>
    </source>
</evidence>
<evidence type="ECO:0000256" key="17">
    <source>
        <dbReference type="ARBA" id="ARBA00083720"/>
    </source>
</evidence>
<dbReference type="SUPFAM" id="SSF49265">
    <property type="entry name" value="Fibronectin type III"/>
    <property type="match status" value="4"/>
</dbReference>
<keyword evidence="10" id="KW-1015">Disulfide bond</keyword>
<evidence type="ECO:0000259" key="21">
    <source>
        <dbReference type="PROSITE" id="PS50853"/>
    </source>
</evidence>
<feature type="compositionally biased region" description="Basic and acidic residues" evidence="18">
    <location>
        <begin position="1104"/>
        <end position="1129"/>
    </location>
</feature>
<keyword evidence="6" id="KW-0732">Signal</keyword>
<protein>
    <recommendedName>
        <fullName evidence="15">Contactin-3</fullName>
    </recommendedName>
    <alternativeName>
        <fullName evidence="17">Brain-derived immunoglobulin superfamily protein 1</fullName>
    </alternativeName>
    <alternativeName>
        <fullName evidence="16">Plasmacytoma-associated neuronal glycoprotein</fullName>
    </alternativeName>
</protein>
<dbReference type="InterPro" id="IPR003598">
    <property type="entry name" value="Ig_sub2"/>
</dbReference>
<keyword evidence="5 19" id="KW-0812">Transmembrane</keyword>
<keyword evidence="7" id="KW-0677">Repeat</keyword>
<evidence type="ECO:0000313" key="22">
    <source>
        <dbReference type="Ensembl" id="ENSDLAP00005050535.2"/>
    </source>
</evidence>
<evidence type="ECO:0000256" key="13">
    <source>
        <dbReference type="ARBA" id="ARBA00038703"/>
    </source>
</evidence>
<evidence type="ECO:0000256" key="7">
    <source>
        <dbReference type="ARBA" id="ARBA00022737"/>
    </source>
</evidence>